<dbReference type="EMBL" id="CAEMXZ010000083">
    <property type="protein sequence ID" value="CAB4323912.1"/>
    <property type="molecule type" value="Genomic_DNA"/>
</dbReference>
<feature type="transmembrane region" description="Helical" evidence="6">
    <location>
        <begin position="6"/>
        <end position="28"/>
    </location>
</feature>
<feature type="transmembrane region" description="Helical" evidence="6">
    <location>
        <begin position="190"/>
        <end position="209"/>
    </location>
</feature>
<protein>
    <submittedName>
        <fullName evidence="8">Unannotated protein</fullName>
    </submittedName>
</protein>
<dbReference type="EMBL" id="CAFBNC010000028">
    <property type="protein sequence ID" value="CAB4932689.1"/>
    <property type="molecule type" value="Genomic_DNA"/>
</dbReference>
<evidence type="ECO:0000256" key="6">
    <source>
        <dbReference type="SAM" id="Phobius"/>
    </source>
</evidence>
<dbReference type="InterPro" id="IPR018076">
    <property type="entry name" value="T2SS_GspF_dom"/>
</dbReference>
<evidence type="ECO:0000256" key="1">
    <source>
        <dbReference type="ARBA" id="ARBA00004651"/>
    </source>
</evidence>
<keyword evidence="4 6" id="KW-1133">Transmembrane helix</keyword>
<sequence>MTATVVPGLCAAIAVVCTLRTFAFVGEWRSEQLIRRRLGAGRRCSIAERARVRLGDQTARLLGPFQRWFGAATRRRSSDRDVLLLLESTTRRLRSGSSLRLALASAAGDCAEPADRELTEAIGTGAPMHPILEAWMQGAPPARLLVGTALQLAADSGGAVASVFDGVAESLRDRLALDREVAALSSQARASALVLIVAPAVFAVLMASIDSRVAAVQFTTPIGWACCIVGLGLDALGALWMSRMIARVR</sequence>
<organism evidence="8">
    <name type="scientific">freshwater metagenome</name>
    <dbReference type="NCBI Taxonomy" id="449393"/>
    <lineage>
        <taxon>unclassified sequences</taxon>
        <taxon>metagenomes</taxon>
        <taxon>ecological metagenomes</taxon>
    </lineage>
</organism>
<feature type="transmembrane region" description="Helical" evidence="6">
    <location>
        <begin position="221"/>
        <end position="241"/>
    </location>
</feature>
<proteinExistence type="predicted"/>
<evidence type="ECO:0000313" key="9">
    <source>
        <dbReference type="EMBL" id="CAB4932689.1"/>
    </source>
</evidence>
<evidence type="ECO:0000256" key="2">
    <source>
        <dbReference type="ARBA" id="ARBA00022475"/>
    </source>
</evidence>
<feature type="domain" description="Type II secretion system protein GspF" evidence="7">
    <location>
        <begin position="93"/>
        <end position="206"/>
    </location>
</feature>
<evidence type="ECO:0000259" key="7">
    <source>
        <dbReference type="Pfam" id="PF00482"/>
    </source>
</evidence>
<name>A0A6J5YK17_9ZZZZ</name>
<keyword evidence="2" id="KW-1003">Cell membrane</keyword>
<dbReference type="AlphaFoldDB" id="A0A6J5YK17"/>
<evidence type="ECO:0000256" key="3">
    <source>
        <dbReference type="ARBA" id="ARBA00022692"/>
    </source>
</evidence>
<evidence type="ECO:0000313" key="8">
    <source>
        <dbReference type="EMBL" id="CAB4323912.1"/>
    </source>
</evidence>
<keyword evidence="5 6" id="KW-0472">Membrane</keyword>
<evidence type="ECO:0000256" key="5">
    <source>
        <dbReference type="ARBA" id="ARBA00023136"/>
    </source>
</evidence>
<evidence type="ECO:0000256" key="4">
    <source>
        <dbReference type="ARBA" id="ARBA00022989"/>
    </source>
</evidence>
<dbReference type="PANTHER" id="PTHR35007">
    <property type="entry name" value="INTEGRAL MEMBRANE PROTEIN-RELATED"/>
    <property type="match status" value="1"/>
</dbReference>
<gene>
    <name evidence="8" type="ORF">UFOPK1392_01674</name>
    <name evidence="9" type="ORF">UFOPK3733_00768</name>
</gene>
<reference evidence="8" key="1">
    <citation type="submission" date="2020-05" db="EMBL/GenBank/DDBJ databases">
        <authorList>
            <person name="Chiriac C."/>
            <person name="Salcher M."/>
            <person name="Ghai R."/>
            <person name="Kavagutti S V."/>
        </authorList>
    </citation>
    <scope>NUCLEOTIDE SEQUENCE</scope>
</reference>
<dbReference type="PANTHER" id="PTHR35007:SF1">
    <property type="entry name" value="PILUS ASSEMBLY PROTEIN"/>
    <property type="match status" value="1"/>
</dbReference>
<comment type="subcellular location">
    <subcellularLocation>
        <location evidence="1">Cell membrane</location>
        <topology evidence="1">Multi-pass membrane protein</topology>
    </subcellularLocation>
</comment>
<dbReference type="Pfam" id="PF00482">
    <property type="entry name" value="T2SSF"/>
    <property type="match status" value="1"/>
</dbReference>
<dbReference type="GO" id="GO:0005886">
    <property type="term" value="C:plasma membrane"/>
    <property type="evidence" value="ECO:0007669"/>
    <property type="project" value="UniProtKB-SubCell"/>
</dbReference>
<accession>A0A6J5YK17</accession>
<keyword evidence="3 6" id="KW-0812">Transmembrane</keyword>